<evidence type="ECO:0000256" key="4">
    <source>
        <dbReference type="RuleBase" id="RU361187"/>
    </source>
</evidence>
<name>A0ABU3STU4_9ALTE</name>
<dbReference type="EMBL" id="JAWDIO010000002">
    <property type="protein sequence ID" value="MDU0353403.1"/>
    <property type="molecule type" value="Genomic_DNA"/>
</dbReference>
<feature type="chain" id="PRO_5046118301" evidence="5">
    <location>
        <begin position="24"/>
        <end position="328"/>
    </location>
</feature>
<organism evidence="6 7">
    <name type="scientific">Paraglaciecola aquimarina</name>
    <dbReference type="NCBI Taxonomy" id="1235557"/>
    <lineage>
        <taxon>Bacteria</taxon>
        <taxon>Pseudomonadati</taxon>
        <taxon>Pseudomonadota</taxon>
        <taxon>Gammaproteobacteria</taxon>
        <taxon>Alteromonadales</taxon>
        <taxon>Alteromonadaceae</taxon>
        <taxon>Paraglaciecola</taxon>
    </lineage>
</organism>
<keyword evidence="3 4" id="KW-0326">Glycosidase</keyword>
<protein>
    <submittedName>
        <fullName evidence="6">Family 43 glycosylhydrolase</fullName>
    </submittedName>
</protein>
<dbReference type="InterPro" id="IPR023296">
    <property type="entry name" value="Glyco_hydro_beta-prop_sf"/>
</dbReference>
<evidence type="ECO:0000313" key="6">
    <source>
        <dbReference type="EMBL" id="MDU0353403.1"/>
    </source>
</evidence>
<dbReference type="PROSITE" id="PS51257">
    <property type="entry name" value="PROKAR_LIPOPROTEIN"/>
    <property type="match status" value="1"/>
</dbReference>
<keyword evidence="2 4" id="KW-0378">Hydrolase</keyword>
<evidence type="ECO:0000256" key="5">
    <source>
        <dbReference type="SAM" id="SignalP"/>
    </source>
</evidence>
<reference evidence="6 7" key="1">
    <citation type="submission" date="2023-10" db="EMBL/GenBank/DDBJ databases">
        <title>Glaciecola aquimarina strain GGW-M5 nov., isolated from a coastal seawater.</title>
        <authorList>
            <person name="Bayburt H."/>
            <person name="Kim J.M."/>
            <person name="Choi B.J."/>
            <person name="Jeon C.O."/>
        </authorList>
    </citation>
    <scope>NUCLEOTIDE SEQUENCE [LARGE SCALE GENOMIC DNA]</scope>
    <source>
        <strain evidence="6 7">KCTC 32108</strain>
    </source>
</reference>
<sequence length="328" mass="37686">MKFNYWMTILVVLVGTSCTLSSSKSVLVPVQQNNFILVYQPKGDVFFGPDTKTLKEGEWYDNWVPNDHGFIKADDGKWHIFGITHPYIAPKHGDIHKGENASFHAVSTTTNFKDAFVTNHFIDKAKVLPPQDRPNEPIVNHAPYIIKKDDWYYMVYGPSPMRLAVSKDLYEWQSKGNLFHQEGGARDPSLFVQNGKYYMVYCSQNSVLLRESDDMLTWSEPKTIFTSVIYEPESPSLIFHNGTYYLVVCSWDGVWDKKELVGAYQEKSYVLQSDDMFNFGKNSDKQVATLLGHAPELFQDEDGDWYISSAEWPNRGVSVDKITWVEKQ</sequence>
<accession>A0ABU3STU4</accession>
<dbReference type="Proteomes" id="UP001247805">
    <property type="component" value="Unassembled WGS sequence"/>
</dbReference>
<proteinExistence type="inferred from homology"/>
<keyword evidence="7" id="KW-1185">Reference proteome</keyword>
<evidence type="ECO:0000256" key="1">
    <source>
        <dbReference type="ARBA" id="ARBA00009865"/>
    </source>
</evidence>
<dbReference type="RefSeq" id="WP_316025082.1">
    <property type="nucleotide sequence ID" value="NZ_JAWDIO010000002.1"/>
</dbReference>
<evidence type="ECO:0000313" key="7">
    <source>
        <dbReference type="Proteomes" id="UP001247805"/>
    </source>
</evidence>
<dbReference type="InterPro" id="IPR006710">
    <property type="entry name" value="Glyco_hydro_43"/>
</dbReference>
<dbReference type="Pfam" id="PF04616">
    <property type="entry name" value="Glyco_hydro_43"/>
    <property type="match status" value="1"/>
</dbReference>
<keyword evidence="5" id="KW-0732">Signal</keyword>
<evidence type="ECO:0000256" key="2">
    <source>
        <dbReference type="ARBA" id="ARBA00022801"/>
    </source>
</evidence>
<evidence type="ECO:0000256" key="3">
    <source>
        <dbReference type="ARBA" id="ARBA00023295"/>
    </source>
</evidence>
<gene>
    <name evidence="6" type="ORF">RS130_05180</name>
</gene>
<dbReference type="SUPFAM" id="SSF75005">
    <property type="entry name" value="Arabinanase/levansucrase/invertase"/>
    <property type="match status" value="1"/>
</dbReference>
<feature type="signal peptide" evidence="5">
    <location>
        <begin position="1"/>
        <end position="23"/>
    </location>
</feature>
<dbReference type="Gene3D" id="2.115.10.20">
    <property type="entry name" value="Glycosyl hydrolase domain, family 43"/>
    <property type="match status" value="2"/>
</dbReference>
<comment type="caution">
    <text evidence="6">The sequence shown here is derived from an EMBL/GenBank/DDBJ whole genome shotgun (WGS) entry which is preliminary data.</text>
</comment>
<comment type="similarity">
    <text evidence="1 4">Belongs to the glycosyl hydrolase 43 family.</text>
</comment>